<evidence type="ECO:0000313" key="2">
    <source>
        <dbReference type="Proteomes" id="UP000278609"/>
    </source>
</evidence>
<dbReference type="NCBIfam" id="TIGR04183">
    <property type="entry name" value="Por_Secre_tail"/>
    <property type="match status" value="1"/>
</dbReference>
<dbReference type="SUPFAM" id="SSF53474">
    <property type="entry name" value="alpha/beta-Hydrolases"/>
    <property type="match status" value="1"/>
</dbReference>
<gene>
    <name evidence="1" type="ORF">EII40_02840</name>
</gene>
<proteinExistence type="predicted"/>
<dbReference type="InterPro" id="IPR026444">
    <property type="entry name" value="Secre_tail"/>
</dbReference>
<sequence length="1346" mass="152861">SITLTFDYTPTQAGSQSITLYAQENEQGAGERVAANGYQNPIAITVKKSQNNVSFRLTKIQFYADYQHMKAATQLYVGTKYYFKSTIKNEGNVNFSGDFYLREANRKSPYNLFVFREIKIHPNEEIDILGEFIPEKTEKQNLMLYAHDKKNSRTIVGSIFLDVVNRPSKKEVSLIHSQQMKFYEDPAYQKAVENLDEMKAGSTYYLKAVVRNQGTKDFNGTFYLKVAEGLTDYVVIPNKIIKIGEEQEITGKMSNTKITGKFPLKLFYSNESIGHKKEVRGDLITITLKKTNSISQPIFSQPHQVNPQITIHGASVELAKEIKITGKNFTPNGKIEAFISYPPLGVHPYELLKADASGNIEFKFTAPSYIKNNSILNAYIEVTDKTTNKMAPTKSFNIIVPKSSNSSQISMILPRKTDIYSVGKPISVHWSDVLYRQANGINYPFDKHSGMRSYKYTIKYRTSANGRWITHDNISGFGKFDEIKNDLRCKPIVINAPTKHLQVLISDDYNPKIEIKSNILEVLPSGKIDCTYEWDYSYGKEKSAIRGVAAEGVGRFYIKISKIYQHEKIKTIKVTLSDDYGNKSPSMLGKIMKAEVTNKYSLEANDATRTSEIITGDYDHYYLWYVAPDNFSESASSHYAYQSTRTVHANILVTYESGYSLSIKKPIEIVRPPLVMVHGLNSDEHCWDNFHYIDNSGKNENFIDSRLFQHKKAINMFPSAEYMVNTQLVIMNPNNENSLYYNIKQIRRLGYACNQVDYVCHSMGGAVLRNSIEKHMAFYDSSPSDQYQNLRNYTKGLVNKAITINTPHNGSPLADLVVEYVPQIFNLGQTRTNIGAISMAHLYESNTMLRSFIEYDNGSIYKYKATGALKNLQVQGDDGVAFKNTIVKNHLIGGHYPVVSTQISQSLSTIGEYLDGIDIPRFVYLIYYCFPDLGSPVIDGSNKVTIAAGFLEWYSKKKGYPNFLSQGDLIVPLASQLATQPSPDNIYQRNATTVFKSKPIDFLQFRYIHTRITDRTEVGNHVLSLLNSDVNNSSFFANSIPANTVKQKSTTLRKGESRTTPKEKIQKEYFNTSKIEIVSPLRNSTLWVDHAVTIAYKLKDTTNLSHVVYYFQNNFDLIWNRHKEQSITQQVLPNLLGKQQLIVSAVYSYPDSVVNYTDTLSITVDTKASFLGFNIKETFINAYKGVCIRPTFIASYSNGVMELPYNSPYLNIEIDNPKVVAYNENELCFIGTDTLTTFASVTYRGISDTVYFRIMNADIVRNDNLNEDNDGEIMVNETVHRPETAWYYQGRLYTYSPIKEMIAIYDISGKLVFHDTKNAGETVFDLNLSEGIYIIKGTNWTRKIKI</sequence>
<protein>
    <submittedName>
        <fullName evidence="1">T9SS C-terminal target domain-containing protein</fullName>
    </submittedName>
</protein>
<dbReference type="InterPro" id="IPR029058">
    <property type="entry name" value="AB_hydrolase_fold"/>
</dbReference>
<reference evidence="1 2" key="1">
    <citation type="submission" date="2018-11" db="EMBL/GenBank/DDBJ databases">
        <title>Genomes From Bacteria Associated with the Canine Oral Cavity: a Test Case for Automated Genome-Based Taxonomic Assignment.</title>
        <authorList>
            <person name="Coil D.A."/>
            <person name="Jospin G."/>
            <person name="Darling A.E."/>
            <person name="Wallis C."/>
            <person name="Davis I.J."/>
            <person name="Harris S."/>
            <person name="Eisen J.A."/>
            <person name="Holcombe L.J."/>
            <person name="O'Flynn C."/>
        </authorList>
    </citation>
    <scope>NUCLEOTIDE SEQUENCE [LARGE SCALE GENOMIC DNA]</scope>
    <source>
        <strain evidence="1 2">OH2617_COT-023</strain>
    </source>
</reference>
<feature type="non-terminal residue" evidence="1">
    <location>
        <position position="1"/>
    </location>
</feature>
<name>A0A3P1XUK3_TANFO</name>
<dbReference type="EMBL" id="RQYS01000009">
    <property type="protein sequence ID" value="RRD62512.1"/>
    <property type="molecule type" value="Genomic_DNA"/>
</dbReference>
<accession>A0A3P1XUK3</accession>
<organism evidence="1 2">
    <name type="scientific">Tannerella forsythia</name>
    <name type="common">Bacteroides forsythus</name>
    <dbReference type="NCBI Taxonomy" id="28112"/>
    <lineage>
        <taxon>Bacteria</taxon>
        <taxon>Pseudomonadati</taxon>
        <taxon>Bacteroidota</taxon>
        <taxon>Bacteroidia</taxon>
        <taxon>Bacteroidales</taxon>
        <taxon>Tannerellaceae</taxon>
        <taxon>Tannerella</taxon>
    </lineage>
</organism>
<dbReference type="OrthoDB" id="951108at2"/>
<dbReference type="Gene3D" id="3.40.50.1820">
    <property type="entry name" value="alpha/beta hydrolase"/>
    <property type="match status" value="1"/>
</dbReference>
<evidence type="ECO:0000313" key="1">
    <source>
        <dbReference type="EMBL" id="RRD62512.1"/>
    </source>
</evidence>
<comment type="caution">
    <text evidence="1">The sequence shown here is derived from an EMBL/GenBank/DDBJ whole genome shotgun (WGS) entry which is preliminary data.</text>
</comment>
<dbReference type="Proteomes" id="UP000278609">
    <property type="component" value="Unassembled WGS sequence"/>
</dbReference>